<organism evidence="2 3">
    <name type="scientific">Neodothiora populina</name>
    <dbReference type="NCBI Taxonomy" id="2781224"/>
    <lineage>
        <taxon>Eukaryota</taxon>
        <taxon>Fungi</taxon>
        <taxon>Dikarya</taxon>
        <taxon>Ascomycota</taxon>
        <taxon>Pezizomycotina</taxon>
        <taxon>Dothideomycetes</taxon>
        <taxon>Dothideomycetidae</taxon>
        <taxon>Dothideales</taxon>
        <taxon>Dothioraceae</taxon>
        <taxon>Neodothiora</taxon>
    </lineage>
</organism>
<dbReference type="SUPFAM" id="SSF51905">
    <property type="entry name" value="FAD/NAD(P)-binding domain"/>
    <property type="match status" value="1"/>
</dbReference>
<dbReference type="PANTHER" id="PTHR13847:SF185">
    <property type="entry name" value="FAD DEPENDENT OXIDOREDUCTASE SUPERFAMILY (AFU_ORTHOLOGUE AFUA_3G02360)"/>
    <property type="match status" value="1"/>
</dbReference>
<sequence>MSVVILGSGVIGVSTAYYLSELILATDIHLVDASPRLFASASGYAAGFLAADWFSPASAALGQLSFDEHKRLADRHGGREKWNYLAGSGYNYVPPDVIGNKRGDDWLRDGTSRAQVANAEFEKIADKDLPGWLNHHQGTVEIIGEAGSTAVVDPLKLCQFLLSECTNRGVNVHYPYSATTLEANESGEITGLALHSSAKGNLHLPCTKLVVSAGSWSPRVFATLFPESLTKIPISSLAGHSVVVRSPRWTKEHESHGSHAVFTTDSDDDLSPEIFSRPGEEIWCGGLNHAELPLPERPTDFAPDDASIERLLVASRKLVGVPPGQSDDLIILRKGLCSRPASAKGTPFISRIEDEKLGGPRFPEGGVFLSSGHGPWGISLSLGTGKVTAELVEGRRTSADISRLGL</sequence>
<name>A0ABR3PMQ6_9PEZI</name>
<keyword evidence="3" id="KW-1185">Reference proteome</keyword>
<dbReference type="InterPro" id="IPR006076">
    <property type="entry name" value="FAD-dep_OxRdtase"/>
</dbReference>
<reference evidence="2 3" key="1">
    <citation type="submission" date="2024-07" db="EMBL/GenBank/DDBJ databases">
        <title>Draft sequence of the Neodothiora populina.</title>
        <authorList>
            <person name="Drown D.D."/>
            <person name="Schuette U.S."/>
            <person name="Buechlein A.B."/>
            <person name="Rusch D.R."/>
            <person name="Winton L.W."/>
            <person name="Adams G.A."/>
        </authorList>
    </citation>
    <scope>NUCLEOTIDE SEQUENCE [LARGE SCALE GENOMIC DNA]</scope>
    <source>
        <strain evidence="2 3">CPC 39397</strain>
    </source>
</reference>
<dbReference type="InterPro" id="IPR036188">
    <property type="entry name" value="FAD/NAD-bd_sf"/>
</dbReference>
<evidence type="ECO:0000313" key="2">
    <source>
        <dbReference type="EMBL" id="KAL1310834.1"/>
    </source>
</evidence>
<dbReference type="EMBL" id="JBFMKM010000003">
    <property type="protein sequence ID" value="KAL1310834.1"/>
    <property type="molecule type" value="Genomic_DNA"/>
</dbReference>
<dbReference type="GeneID" id="95974773"/>
<protein>
    <recommendedName>
        <fullName evidence="1">FAD dependent oxidoreductase domain-containing protein</fullName>
    </recommendedName>
</protein>
<dbReference type="Gene3D" id="3.50.50.60">
    <property type="entry name" value="FAD/NAD(P)-binding domain"/>
    <property type="match status" value="1"/>
</dbReference>
<gene>
    <name evidence="2" type="ORF">AAFC00_001070</name>
</gene>
<dbReference type="PANTHER" id="PTHR13847">
    <property type="entry name" value="SARCOSINE DEHYDROGENASE-RELATED"/>
    <property type="match status" value="1"/>
</dbReference>
<dbReference type="Proteomes" id="UP001562354">
    <property type="component" value="Unassembled WGS sequence"/>
</dbReference>
<dbReference type="Pfam" id="PF01266">
    <property type="entry name" value="DAO"/>
    <property type="match status" value="1"/>
</dbReference>
<feature type="domain" description="FAD dependent oxidoreductase" evidence="1">
    <location>
        <begin position="3"/>
        <end position="391"/>
    </location>
</feature>
<dbReference type="RefSeq" id="XP_069203683.1">
    <property type="nucleotide sequence ID" value="XM_069340210.1"/>
</dbReference>
<evidence type="ECO:0000313" key="3">
    <source>
        <dbReference type="Proteomes" id="UP001562354"/>
    </source>
</evidence>
<evidence type="ECO:0000259" key="1">
    <source>
        <dbReference type="Pfam" id="PF01266"/>
    </source>
</evidence>
<proteinExistence type="predicted"/>
<dbReference type="Gene3D" id="3.30.9.10">
    <property type="entry name" value="D-Amino Acid Oxidase, subunit A, domain 2"/>
    <property type="match status" value="1"/>
</dbReference>
<accession>A0ABR3PMQ6</accession>
<comment type="caution">
    <text evidence="2">The sequence shown here is derived from an EMBL/GenBank/DDBJ whole genome shotgun (WGS) entry which is preliminary data.</text>
</comment>